<gene>
    <name evidence="3" type="ORF">GNI_022350</name>
</gene>
<evidence type="ECO:0000256" key="2">
    <source>
        <dbReference type="SAM" id="Phobius"/>
    </source>
</evidence>
<keyword evidence="2" id="KW-1133">Transmembrane helix</keyword>
<evidence type="ECO:0000256" key="1">
    <source>
        <dbReference type="SAM" id="MobiDB-lite"/>
    </source>
</evidence>
<protein>
    <submittedName>
        <fullName evidence="3">Transmembrane protein</fullName>
    </submittedName>
</protein>
<accession>A0A023BBU3</accession>
<keyword evidence="2" id="KW-0472">Membrane</keyword>
<keyword evidence="4" id="KW-1185">Reference proteome</keyword>
<name>A0A023BBU3_GRENI</name>
<dbReference type="AlphaFoldDB" id="A0A023BBU3"/>
<feature type="region of interest" description="Disordered" evidence="1">
    <location>
        <begin position="65"/>
        <end position="90"/>
    </location>
</feature>
<proteinExistence type="predicted"/>
<sequence>MYGWTCMVKLFCGYLYGYFNTSVSQGTSSGVSVSPGLFILLPLPYLVFVLRGAFQLLPRTLTARTGGRDGRSSVVTSSGVGPVSTAPTNLPVDRKVHHAGASGGVSTGGIGQIADPVDGGGLDRSAGARYGHDWGLHTHNLSQREFGCQPFGVLEALLTDMVIAVMLDLTDTLTIIDLLPAISAIDDPWSAIIAYVVCACTLATWFMHSTAYPTSESDVLITRKTVCMTSIWMCDLPFLSIRLLVWWLAPLYPGLQGMVLKNVIGIPLWLIRLRHCRDLEIDTDNVNEQITHQILTHETQHHANRRFATHRLQGFRSARSKSHTASLLFGVEENPQDMTRESRAIHWTNSYSKVKKKTDPESNLGMAIPTLNSRRDLMTKMHQTNGTTT</sequence>
<dbReference type="EMBL" id="AFNH02000165">
    <property type="protein sequence ID" value="EZG80162.1"/>
    <property type="molecule type" value="Genomic_DNA"/>
</dbReference>
<comment type="caution">
    <text evidence="3">The sequence shown here is derived from an EMBL/GenBank/DDBJ whole genome shotgun (WGS) entry which is preliminary data.</text>
</comment>
<dbReference type="OrthoDB" id="391274at2759"/>
<dbReference type="RefSeq" id="XP_011134319.1">
    <property type="nucleotide sequence ID" value="XM_011136017.1"/>
</dbReference>
<evidence type="ECO:0000313" key="4">
    <source>
        <dbReference type="Proteomes" id="UP000019763"/>
    </source>
</evidence>
<feature type="compositionally biased region" description="Low complexity" evidence="1">
    <location>
        <begin position="72"/>
        <end position="85"/>
    </location>
</feature>
<organism evidence="3 4">
    <name type="scientific">Gregarina niphandrodes</name>
    <name type="common">Septate eugregarine</name>
    <dbReference type="NCBI Taxonomy" id="110365"/>
    <lineage>
        <taxon>Eukaryota</taxon>
        <taxon>Sar</taxon>
        <taxon>Alveolata</taxon>
        <taxon>Apicomplexa</taxon>
        <taxon>Conoidasida</taxon>
        <taxon>Gregarinasina</taxon>
        <taxon>Eugregarinorida</taxon>
        <taxon>Gregarinidae</taxon>
        <taxon>Gregarina</taxon>
    </lineage>
</organism>
<feature type="transmembrane region" description="Helical" evidence="2">
    <location>
        <begin position="36"/>
        <end position="54"/>
    </location>
</feature>
<dbReference type="Proteomes" id="UP000019763">
    <property type="component" value="Unassembled WGS sequence"/>
</dbReference>
<dbReference type="VEuPathDB" id="CryptoDB:GNI_022350"/>
<reference evidence="3" key="1">
    <citation type="submission" date="2013-12" db="EMBL/GenBank/DDBJ databases">
        <authorList>
            <person name="Omoto C.K."/>
            <person name="Sibley D."/>
            <person name="Venepally P."/>
            <person name="Hadjithomas M."/>
            <person name="Karamycheva S."/>
            <person name="Brunk B."/>
            <person name="Roos D."/>
            <person name="Caler E."/>
            <person name="Lorenzi H."/>
        </authorList>
    </citation>
    <scope>NUCLEOTIDE SEQUENCE</scope>
</reference>
<keyword evidence="2 3" id="KW-0812">Transmembrane</keyword>
<evidence type="ECO:0000313" key="3">
    <source>
        <dbReference type="EMBL" id="EZG80162.1"/>
    </source>
</evidence>
<dbReference type="GeneID" id="22911047"/>